<evidence type="ECO:0000256" key="4">
    <source>
        <dbReference type="ARBA" id="ARBA00022679"/>
    </source>
</evidence>
<feature type="region of interest" description="Disordered" evidence="12">
    <location>
        <begin position="250"/>
        <end position="291"/>
    </location>
</feature>
<feature type="binding site" evidence="11">
    <location>
        <position position="187"/>
    </location>
    <ligand>
        <name>ATP</name>
        <dbReference type="ChEBI" id="CHEBI:30616"/>
    </ligand>
</feature>
<evidence type="ECO:0000256" key="1">
    <source>
        <dbReference type="ARBA" id="ARBA00012513"/>
    </source>
</evidence>
<feature type="region of interest" description="Disordered" evidence="12">
    <location>
        <begin position="327"/>
        <end position="388"/>
    </location>
</feature>
<keyword evidence="4" id="KW-0808">Transferase</keyword>
<evidence type="ECO:0000313" key="14">
    <source>
        <dbReference type="EMBL" id="KAF0307424.1"/>
    </source>
</evidence>
<sequence length="744" mass="78930">MPTPCRSAGSVPVAGRGRRRPRTLGALPPLPAPVTALDGGPAGAADSGTVAQLIETAVPSYLTIEALVELACRSQRGTDWRSMYTLVHRQLVSMRLLPPHSDQLDPLRHMYQKMFADLLVAAHRASLPGPLTDAPLLGPAPSEPSAPLLHPSRYRTEFEELSLLGSGGFAVVSRCRSLVDRQEYAVKRIPFRCRSAAAAERTLREVTVLASLDHPNIVKYNTAWLEAGGPRPTGRQGAGGSDAWTELAEGETTTGAGSLGSVSALPERERLPATDSSVGSEVTWERDSNTKNHTAEVLSAGLESAQNSNGTSSHDSSSGVVFNRVAAASARTPDSSESRRAGADPQSSKDPTASRTDASAAPLSQNGSSGSSAPAVLPAGTFGARGTGTARGGGGRFWAGSGSSSGSTSVSSAAARHAQATRSLSAASACAVAQCCVPRYQRSLSAPAATAGWLTLYIQMQPCERTLKDWLHDRNLAPPPASAAAGDRLSRVDAEGCRRLLRDVLLGLHFIHQRGIIHRDLKPANIFLAFSGRAMIGDFGLARVRAAAGDCAESCGGGSPRPGEQTCGVGTATYASPEQAASGDYDQSTDLYSLGVVLYELFAPFTTAMERSGELRRLRHERRCAEDVTARWPAVADAVLALTDDERSRRPCAAHLLTSPLFSSAADRLLQLEAAAAHQGRLLEARAARGRQLAQQLDSCRHEAAVTERLLRNTCNQLRRQLAERDREVEKLREVLRLHGIEPP</sequence>
<dbReference type="GO" id="GO:0003743">
    <property type="term" value="F:translation initiation factor activity"/>
    <property type="evidence" value="ECO:0007669"/>
    <property type="project" value="UniProtKB-KW"/>
</dbReference>
<name>A0A6A4WUB3_AMPAM</name>
<keyword evidence="3" id="KW-0597">Phosphoprotein</keyword>
<feature type="compositionally biased region" description="Low complexity" evidence="12">
    <location>
        <begin position="250"/>
        <end position="261"/>
    </location>
</feature>
<dbReference type="InterPro" id="IPR000719">
    <property type="entry name" value="Prot_kinase_dom"/>
</dbReference>
<dbReference type="GO" id="GO:0017148">
    <property type="term" value="P:negative regulation of translation"/>
    <property type="evidence" value="ECO:0007669"/>
    <property type="project" value="UniProtKB-KW"/>
</dbReference>
<feature type="compositionally biased region" description="Low complexity" evidence="12">
    <location>
        <begin position="23"/>
        <end position="37"/>
    </location>
</feature>
<dbReference type="SUPFAM" id="SSF56112">
    <property type="entry name" value="Protein kinase-like (PK-like)"/>
    <property type="match status" value="1"/>
</dbReference>
<evidence type="ECO:0000313" key="15">
    <source>
        <dbReference type="Proteomes" id="UP000440578"/>
    </source>
</evidence>
<dbReference type="OrthoDB" id="1405469at2759"/>
<dbReference type="PANTHER" id="PTHR11042:SF187">
    <property type="entry name" value="EUKARYOTIC TRANSLATION INITIATION FACTOR 2-ALPHA KINASE 2"/>
    <property type="match status" value="1"/>
</dbReference>
<dbReference type="EC" id="2.7.11.1" evidence="1"/>
<keyword evidence="8" id="KW-0652">Protein synthesis inhibitor</keyword>
<keyword evidence="7 11" id="KW-0067">ATP-binding</keyword>
<feature type="domain" description="Protein kinase" evidence="13">
    <location>
        <begin position="158"/>
        <end position="662"/>
    </location>
</feature>
<dbReference type="InterPro" id="IPR011009">
    <property type="entry name" value="Kinase-like_dom_sf"/>
</dbReference>
<dbReference type="PANTHER" id="PTHR11042">
    <property type="entry name" value="EUKARYOTIC TRANSLATION INITIATION FACTOR 2-ALPHA KINASE EIF2-ALPHA KINASE -RELATED"/>
    <property type="match status" value="1"/>
</dbReference>
<dbReference type="Gene3D" id="1.10.510.10">
    <property type="entry name" value="Transferase(Phosphotransferase) domain 1"/>
    <property type="match status" value="1"/>
</dbReference>
<dbReference type="PROSITE" id="PS00107">
    <property type="entry name" value="PROTEIN_KINASE_ATP"/>
    <property type="match status" value="1"/>
</dbReference>
<dbReference type="PROSITE" id="PS00108">
    <property type="entry name" value="PROTEIN_KINASE_ST"/>
    <property type="match status" value="1"/>
</dbReference>
<dbReference type="Proteomes" id="UP000440578">
    <property type="component" value="Unassembled WGS sequence"/>
</dbReference>
<comment type="caution">
    <text evidence="14">The sequence shown here is derived from an EMBL/GenBank/DDBJ whole genome shotgun (WGS) entry which is preliminary data.</text>
</comment>
<feature type="compositionally biased region" description="Polar residues" evidence="12">
    <location>
        <begin position="345"/>
        <end position="372"/>
    </location>
</feature>
<keyword evidence="2" id="KW-0723">Serine/threonine-protein kinase</keyword>
<dbReference type="InterPro" id="IPR017441">
    <property type="entry name" value="Protein_kinase_ATP_BS"/>
</dbReference>
<dbReference type="GO" id="GO:0005634">
    <property type="term" value="C:nucleus"/>
    <property type="evidence" value="ECO:0007669"/>
    <property type="project" value="TreeGrafter"/>
</dbReference>
<organism evidence="14 15">
    <name type="scientific">Amphibalanus amphitrite</name>
    <name type="common">Striped barnacle</name>
    <name type="synonym">Balanus amphitrite</name>
    <dbReference type="NCBI Taxonomy" id="1232801"/>
    <lineage>
        <taxon>Eukaryota</taxon>
        <taxon>Metazoa</taxon>
        <taxon>Ecdysozoa</taxon>
        <taxon>Arthropoda</taxon>
        <taxon>Crustacea</taxon>
        <taxon>Multicrustacea</taxon>
        <taxon>Cirripedia</taxon>
        <taxon>Thoracica</taxon>
        <taxon>Thoracicalcarea</taxon>
        <taxon>Balanomorpha</taxon>
        <taxon>Balanoidea</taxon>
        <taxon>Balanidae</taxon>
        <taxon>Amphibalaninae</taxon>
        <taxon>Amphibalanus</taxon>
    </lineage>
</organism>
<proteinExistence type="inferred from homology"/>
<dbReference type="InterPro" id="IPR008271">
    <property type="entry name" value="Ser/Thr_kinase_AS"/>
</dbReference>
<comment type="similarity">
    <text evidence="9">Belongs to the protein kinase superfamily. Ser/Thr protein kinase family. GCN2 subfamily.</text>
</comment>
<evidence type="ECO:0000256" key="9">
    <source>
        <dbReference type="ARBA" id="ARBA00037982"/>
    </source>
</evidence>
<dbReference type="Pfam" id="PF22949">
    <property type="entry name" value="HRI2_3H"/>
    <property type="match status" value="1"/>
</dbReference>
<keyword evidence="14" id="KW-0648">Protein biosynthesis</keyword>
<evidence type="ECO:0000256" key="12">
    <source>
        <dbReference type="SAM" id="MobiDB-lite"/>
    </source>
</evidence>
<evidence type="ECO:0000256" key="3">
    <source>
        <dbReference type="ARBA" id="ARBA00022553"/>
    </source>
</evidence>
<dbReference type="Gene3D" id="3.30.200.20">
    <property type="entry name" value="Phosphorylase Kinase, domain 1"/>
    <property type="match status" value="1"/>
</dbReference>
<evidence type="ECO:0000256" key="6">
    <source>
        <dbReference type="ARBA" id="ARBA00022777"/>
    </source>
</evidence>
<dbReference type="PROSITE" id="PS50011">
    <property type="entry name" value="PROTEIN_KINASE_DOM"/>
    <property type="match status" value="1"/>
</dbReference>
<dbReference type="EMBL" id="VIIS01000572">
    <property type="protein sequence ID" value="KAF0307424.1"/>
    <property type="molecule type" value="Genomic_DNA"/>
</dbReference>
<dbReference type="GO" id="GO:0005524">
    <property type="term" value="F:ATP binding"/>
    <property type="evidence" value="ECO:0007669"/>
    <property type="project" value="UniProtKB-UniRule"/>
</dbReference>
<dbReference type="InterPro" id="IPR054521">
    <property type="entry name" value="HRI2_3H"/>
</dbReference>
<dbReference type="SMART" id="SM00220">
    <property type="entry name" value="S_TKc"/>
    <property type="match status" value="1"/>
</dbReference>
<evidence type="ECO:0000259" key="13">
    <source>
        <dbReference type="PROSITE" id="PS50011"/>
    </source>
</evidence>
<dbReference type="AlphaFoldDB" id="A0A6A4WUB3"/>
<evidence type="ECO:0000256" key="10">
    <source>
        <dbReference type="ARBA" id="ARBA00042914"/>
    </source>
</evidence>
<dbReference type="GO" id="GO:0004694">
    <property type="term" value="F:eukaryotic translation initiation factor 2alpha kinase activity"/>
    <property type="evidence" value="ECO:0007669"/>
    <property type="project" value="TreeGrafter"/>
</dbReference>
<gene>
    <name evidence="14" type="primary">Eif2ak1</name>
    <name evidence="14" type="ORF">FJT64_021238</name>
</gene>
<evidence type="ECO:0000256" key="8">
    <source>
        <dbReference type="ARBA" id="ARBA00023193"/>
    </source>
</evidence>
<dbReference type="GO" id="GO:0005737">
    <property type="term" value="C:cytoplasm"/>
    <property type="evidence" value="ECO:0007669"/>
    <property type="project" value="TreeGrafter"/>
</dbReference>
<dbReference type="Pfam" id="PF00069">
    <property type="entry name" value="Pkinase"/>
    <property type="match status" value="2"/>
</dbReference>
<dbReference type="InterPro" id="IPR050339">
    <property type="entry name" value="CC_SR_Kinase"/>
</dbReference>
<evidence type="ECO:0000256" key="5">
    <source>
        <dbReference type="ARBA" id="ARBA00022741"/>
    </source>
</evidence>
<evidence type="ECO:0000256" key="2">
    <source>
        <dbReference type="ARBA" id="ARBA00022527"/>
    </source>
</evidence>
<accession>A0A6A4WUB3</accession>
<evidence type="ECO:0000256" key="11">
    <source>
        <dbReference type="PROSITE-ProRule" id="PRU10141"/>
    </source>
</evidence>
<feature type="region of interest" description="Disordered" evidence="12">
    <location>
        <begin position="1"/>
        <end position="42"/>
    </location>
</feature>
<reference evidence="14 15" key="1">
    <citation type="submission" date="2019-07" db="EMBL/GenBank/DDBJ databases">
        <title>Draft genome assembly of a fouling barnacle, Amphibalanus amphitrite (Darwin, 1854): The first reference genome for Thecostraca.</title>
        <authorList>
            <person name="Kim W."/>
        </authorList>
    </citation>
    <scope>NUCLEOTIDE SEQUENCE [LARGE SCALE GENOMIC DNA]</scope>
    <source>
        <strain evidence="14">SNU_AA5</strain>
        <tissue evidence="14">Soma without cirri and trophi</tissue>
    </source>
</reference>
<evidence type="ECO:0000256" key="7">
    <source>
        <dbReference type="ARBA" id="ARBA00022840"/>
    </source>
</evidence>
<keyword evidence="5 11" id="KW-0547">Nucleotide-binding</keyword>
<keyword evidence="6 14" id="KW-0418">Kinase</keyword>
<keyword evidence="14" id="KW-0396">Initiation factor</keyword>
<keyword evidence="15" id="KW-1185">Reference proteome</keyword>
<protein>
    <recommendedName>
        <fullName evidence="1">non-specific serine/threonine protein kinase</fullName>
        <ecNumber evidence="1">2.7.11.1</ecNumber>
    </recommendedName>
    <alternativeName>
        <fullName evidence="10">Heme-regulated eukaryotic initiation factor eIF-2-alpha kinase</fullName>
    </alternativeName>
</protein>